<feature type="transmembrane region" description="Helical" evidence="1">
    <location>
        <begin position="101"/>
        <end position="120"/>
    </location>
</feature>
<protein>
    <submittedName>
        <fullName evidence="2">Unannotated protein</fullName>
    </submittedName>
</protein>
<feature type="transmembrane region" description="Helical" evidence="1">
    <location>
        <begin position="166"/>
        <end position="193"/>
    </location>
</feature>
<gene>
    <name evidence="2" type="ORF">UFOPK2254_01146</name>
</gene>
<keyword evidence="1" id="KW-1133">Transmembrane helix</keyword>
<evidence type="ECO:0000313" key="2">
    <source>
        <dbReference type="EMBL" id="CAB4668581.1"/>
    </source>
</evidence>
<feature type="transmembrane region" description="Helical" evidence="1">
    <location>
        <begin position="205"/>
        <end position="222"/>
    </location>
</feature>
<feature type="transmembrane region" description="Helical" evidence="1">
    <location>
        <begin position="259"/>
        <end position="279"/>
    </location>
</feature>
<dbReference type="AlphaFoldDB" id="A0A6J6M3F5"/>
<accession>A0A6J6M3F5</accession>
<keyword evidence="1" id="KW-0472">Membrane</keyword>
<dbReference type="EMBL" id="CAEZWO010000127">
    <property type="protein sequence ID" value="CAB4668581.1"/>
    <property type="molecule type" value="Genomic_DNA"/>
</dbReference>
<reference evidence="2" key="1">
    <citation type="submission" date="2020-05" db="EMBL/GenBank/DDBJ databases">
        <authorList>
            <person name="Chiriac C."/>
            <person name="Salcher M."/>
            <person name="Ghai R."/>
            <person name="Kavagutti S V."/>
        </authorList>
    </citation>
    <scope>NUCLEOTIDE SEQUENCE</scope>
</reference>
<organism evidence="2">
    <name type="scientific">freshwater metagenome</name>
    <dbReference type="NCBI Taxonomy" id="449393"/>
    <lineage>
        <taxon>unclassified sequences</taxon>
        <taxon>metagenomes</taxon>
        <taxon>ecological metagenomes</taxon>
    </lineage>
</organism>
<feature type="transmembrane region" description="Helical" evidence="1">
    <location>
        <begin position="362"/>
        <end position="382"/>
    </location>
</feature>
<feature type="transmembrane region" description="Helical" evidence="1">
    <location>
        <begin position="286"/>
        <end position="305"/>
    </location>
</feature>
<sequence>MRISISWSSATKLLILLSLLAGVLSFAKFNHCVNTNWSTPDVDIHACYSDIPSLFTDRNLDTHQWSYSNGDKSVEYPVITGAIMWATTWLSPSSGNEIRNYYYINAFLIVLLLIFTVLLIGRMRPKFAYLVAIAPALIASLFINWDMWGIITMILAIFYFDKRRFSVSAVLMAISIATKFFPVLLLLPIFLIFWKERKVRAAIQYTLITFLVWSAINAPVFLTTPQGWWRFYGLNLDRDADWGSIWYALSLLGINMSHINYFSILSLAVIAVLLALYLFDFEITPSLSQVSFILMATVLCFGKVYSPQYVLWLVPLAILGMREKRDVPAFWIWQGGEVIYHLAIWQHLALVSGAHFGLPDGAYAIATLIRIATTLYFVSVLVRRNLANPSKARRRAHERLADFLFGTAESYP</sequence>
<name>A0A6J6M3F5_9ZZZZ</name>
<feature type="transmembrane region" description="Helical" evidence="1">
    <location>
        <begin position="127"/>
        <end position="160"/>
    </location>
</feature>
<keyword evidence="1" id="KW-0812">Transmembrane</keyword>
<evidence type="ECO:0000256" key="1">
    <source>
        <dbReference type="SAM" id="Phobius"/>
    </source>
</evidence>
<proteinExistence type="predicted"/>